<organism evidence="9 10">
    <name type="scientific">Thermococcus profundus</name>
    <dbReference type="NCBI Taxonomy" id="49899"/>
    <lineage>
        <taxon>Archaea</taxon>
        <taxon>Methanobacteriati</taxon>
        <taxon>Methanobacteriota</taxon>
        <taxon>Thermococci</taxon>
        <taxon>Thermococcales</taxon>
        <taxon>Thermococcaceae</taxon>
        <taxon>Thermococcus</taxon>
    </lineage>
</organism>
<evidence type="ECO:0000256" key="3">
    <source>
        <dbReference type="ARBA" id="ARBA00022448"/>
    </source>
</evidence>
<dbReference type="GO" id="GO:0022857">
    <property type="term" value="F:transmembrane transporter activity"/>
    <property type="evidence" value="ECO:0007669"/>
    <property type="project" value="InterPro"/>
</dbReference>
<dbReference type="InterPro" id="IPR000522">
    <property type="entry name" value="ABC_transptr_permease_BtuC"/>
</dbReference>
<keyword evidence="3" id="KW-0813">Transport</keyword>
<keyword evidence="5 8" id="KW-0812">Transmembrane</keyword>
<evidence type="ECO:0000256" key="4">
    <source>
        <dbReference type="ARBA" id="ARBA00022475"/>
    </source>
</evidence>
<evidence type="ECO:0000256" key="6">
    <source>
        <dbReference type="ARBA" id="ARBA00022989"/>
    </source>
</evidence>
<evidence type="ECO:0000256" key="8">
    <source>
        <dbReference type="SAM" id="Phobius"/>
    </source>
</evidence>
<dbReference type="Gene3D" id="1.10.3470.10">
    <property type="entry name" value="ABC transporter involved in vitamin B12 uptake, BtuC"/>
    <property type="match status" value="1"/>
</dbReference>
<dbReference type="SUPFAM" id="SSF81345">
    <property type="entry name" value="ABC transporter involved in vitamin B12 uptake, BtuC"/>
    <property type="match status" value="1"/>
</dbReference>
<dbReference type="GO" id="GO:0005886">
    <property type="term" value="C:plasma membrane"/>
    <property type="evidence" value="ECO:0007669"/>
    <property type="project" value="UniProtKB-SubCell"/>
</dbReference>
<dbReference type="EMBL" id="CP014862">
    <property type="protein sequence ID" value="ASJ02021.1"/>
    <property type="molecule type" value="Genomic_DNA"/>
</dbReference>
<accession>A0A2Z2MHX4</accession>
<keyword evidence="10" id="KW-1185">Reference proteome</keyword>
<feature type="transmembrane region" description="Helical" evidence="8">
    <location>
        <begin position="131"/>
        <end position="153"/>
    </location>
</feature>
<evidence type="ECO:0000256" key="2">
    <source>
        <dbReference type="ARBA" id="ARBA00007935"/>
    </source>
</evidence>
<evidence type="ECO:0000256" key="5">
    <source>
        <dbReference type="ARBA" id="ARBA00022692"/>
    </source>
</evidence>
<feature type="transmembrane region" description="Helical" evidence="8">
    <location>
        <begin position="173"/>
        <end position="194"/>
    </location>
</feature>
<feature type="transmembrane region" description="Helical" evidence="8">
    <location>
        <begin position="261"/>
        <end position="280"/>
    </location>
</feature>
<keyword evidence="4" id="KW-1003">Cell membrane</keyword>
<dbReference type="OrthoDB" id="57034at2157"/>
<proteinExistence type="inferred from homology"/>
<dbReference type="CDD" id="cd06550">
    <property type="entry name" value="TM_ABC_iron-siderophores_like"/>
    <property type="match status" value="1"/>
</dbReference>
<dbReference type="PANTHER" id="PTHR30472">
    <property type="entry name" value="FERRIC ENTEROBACTIN TRANSPORT SYSTEM PERMEASE PROTEIN"/>
    <property type="match status" value="1"/>
</dbReference>
<dbReference type="KEGG" id="tprf:A3L09_01445"/>
<evidence type="ECO:0000313" key="9">
    <source>
        <dbReference type="EMBL" id="ASJ02021.1"/>
    </source>
</evidence>
<feature type="transmembrane region" description="Helical" evidence="8">
    <location>
        <begin position="101"/>
        <end position="119"/>
    </location>
</feature>
<dbReference type="GeneID" id="33319033"/>
<comment type="subcellular location">
    <subcellularLocation>
        <location evidence="1">Cell membrane</location>
        <topology evidence="1">Multi-pass membrane protein</topology>
    </subcellularLocation>
</comment>
<keyword evidence="7 8" id="KW-0472">Membrane</keyword>
<dbReference type="AlphaFoldDB" id="A0A2Z2MHX4"/>
<name>A0A2Z2MHX4_THEPR</name>
<sequence>MRKGLILLLIFPVVAVFLGIFVGSYPTNPLHLDQLGKRIIWNIRLPRTLMGISAGMALGLGGMILQAVFRNPLVDTYILGVSSGVALGAALAVSFLPMAGIAPVALVFGLLAVFIAYSLARVNGRVSTVSLVLAGIIVTSLFSALLALLELLLSSESLSGLVVWLMGSLSNVSWRTVDYSLPGVVVLAILLYFLRFRLNVMSLGDEAELLGVNVPLWRGTFVFLSALLTVLVISSTGIIGWVGLIVPHTARMLVGPEHSKLILATISMGITVMVLADVIVRLLPGDIPVGIITTVVGVPFFAYLLRKTGGAWE</sequence>
<dbReference type="Proteomes" id="UP000250179">
    <property type="component" value="Chromosome"/>
</dbReference>
<dbReference type="InterPro" id="IPR037294">
    <property type="entry name" value="ABC_BtuC-like"/>
</dbReference>
<dbReference type="Pfam" id="PF01032">
    <property type="entry name" value="FecCD"/>
    <property type="match status" value="1"/>
</dbReference>
<protein>
    <submittedName>
        <fullName evidence="9">Iron transporter</fullName>
    </submittedName>
</protein>
<feature type="transmembrane region" description="Helical" evidence="8">
    <location>
        <begin position="5"/>
        <end position="25"/>
    </location>
</feature>
<reference evidence="9 10" key="1">
    <citation type="submission" date="2016-03" db="EMBL/GenBank/DDBJ databases">
        <title>Complete genome sequence of Thermococcus profundus strain DT5432.</title>
        <authorList>
            <person name="Oger P.M."/>
        </authorList>
    </citation>
    <scope>NUCLEOTIDE SEQUENCE [LARGE SCALE GENOMIC DNA]</scope>
    <source>
        <strain evidence="9 10">DT 5432</strain>
    </source>
</reference>
<comment type="similarity">
    <text evidence="2">Belongs to the binding-protein-dependent transport system permease family. FecCD subfamily.</text>
</comment>
<feature type="transmembrane region" description="Helical" evidence="8">
    <location>
        <begin position="287"/>
        <end position="305"/>
    </location>
</feature>
<dbReference type="GO" id="GO:0033214">
    <property type="term" value="P:siderophore-iron import into cell"/>
    <property type="evidence" value="ECO:0007669"/>
    <property type="project" value="TreeGrafter"/>
</dbReference>
<evidence type="ECO:0000256" key="7">
    <source>
        <dbReference type="ARBA" id="ARBA00023136"/>
    </source>
</evidence>
<dbReference type="RefSeq" id="WP_088857290.1">
    <property type="nucleotide sequence ID" value="NZ_CP014862.1"/>
</dbReference>
<feature type="transmembrane region" description="Helical" evidence="8">
    <location>
        <begin position="215"/>
        <end position="241"/>
    </location>
</feature>
<feature type="transmembrane region" description="Helical" evidence="8">
    <location>
        <begin position="45"/>
        <end position="65"/>
    </location>
</feature>
<keyword evidence="6 8" id="KW-1133">Transmembrane helix</keyword>
<dbReference type="PANTHER" id="PTHR30472:SF70">
    <property type="entry name" value="MOLYBDATE IMPORT SYSTEM PERMEASE PROTEIN MOLB"/>
    <property type="match status" value="1"/>
</dbReference>
<evidence type="ECO:0000313" key="10">
    <source>
        <dbReference type="Proteomes" id="UP000250179"/>
    </source>
</evidence>
<gene>
    <name evidence="9" type="ORF">A3L09_01445</name>
</gene>
<feature type="transmembrane region" description="Helical" evidence="8">
    <location>
        <begin position="77"/>
        <end position="95"/>
    </location>
</feature>
<evidence type="ECO:0000256" key="1">
    <source>
        <dbReference type="ARBA" id="ARBA00004651"/>
    </source>
</evidence>